<dbReference type="Pfam" id="PF02470">
    <property type="entry name" value="MlaD"/>
    <property type="match status" value="1"/>
</dbReference>
<dbReference type="PANTHER" id="PTHR33371">
    <property type="entry name" value="INTERMEMBRANE PHOSPHOLIPID TRANSPORT SYSTEM BINDING PROTEIN MLAD-RELATED"/>
    <property type="match status" value="1"/>
</dbReference>
<evidence type="ECO:0000313" key="4">
    <source>
        <dbReference type="EMBL" id="NYI75505.1"/>
    </source>
</evidence>
<dbReference type="InterPro" id="IPR003399">
    <property type="entry name" value="Mce/MlaD"/>
</dbReference>
<evidence type="ECO:0000313" key="5">
    <source>
        <dbReference type="Proteomes" id="UP000564496"/>
    </source>
</evidence>
<evidence type="ECO:0000256" key="1">
    <source>
        <dbReference type="SAM" id="MobiDB-lite"/>
    </source>
</evidence>
<dbReference type="GO" id="GO:0005576">
    <property type="term" value="C:extracellular region"/>
    <property type="evidence" value="ECO:0007669"/>
    <property type="project" value="TreeGrafter"/>
</dbReference>
<dbReference type="PANTHER" id="PTHR33371:SF15">
    <property type="entry name" value="LIPOPROTEIN LPRN"/>
    <property type="match status" value="1"/>
</dbReference>
<evidence type="ECO:0000259" key="2">
    <source>
        <dbReference type="Pfam" id="PF02470"/>
    </source>
</evidence>
<dbReference type="AlphaFoldDB" id="A0A7Z0DH57"/>
<dbReference type="EMBL" id="JACBZR010000001">
    <property type="protein sequence ID" value="NYI75505.1"/>
    <property type="molecule type" value="Genomic_DNA"/>
</dbReference>
<proteinExistence type="predicted"/>
<dbReference type="InterPro" id="IPR024516">
    <property type="entry name" value="Mce_C"/>
</dbReference>
<dbReference type="InterPro" id="IPR052336">
    <property type="entry name" value="MlaD_Phospholipid_Transporter"/>
</dbReference>
<reference evidence="4 5" key="1">
    <citation type="submission" date="2020-07" db="EMBL/GenBank/DDBJ databases">
        <title>Sequencing the genomes of 1000 actinobacteria strains.</title>
        <authorList>
            <person name="Klenk H.-P."/>
        </authorList>
    </citation>
    <scope>NUCLEOTIDE SEQUENCE [LARGE SCALE GENOMIC DNA]</scope>
    <source>
        <strain evidence="4 5">DSM 26487</strain>
    </source>
</reference>
<dbReference type="Pfam" id="PF11887">
    <property type="entry name" value="Mce4_CUP1"/>
    <property type="match status" value="1"/>
</dbReference>
<dbReference type="NCBIfam" id="TIGR00996">
    <property type="entry name" value="Mtu_fam_mce"/>
    <property type="match status" value="1"/>
</dbReference>
<feature type="region of interest" description="Disordered" evidence="1">
    <location>
        <begin position="347"/>
        <end position="426"/>
    </location>
</feature>
<dbReference type="PROSITE" id="PS51257">
    <property type="entry name" value="PROKAR_LIPOPROTEIN"/>
    <property type="match status" value="1"/>
</dbReference>
<protein>
    <submittedName>
        <fullName evidence="4">Phospholipid/cholesterol/gamma-HCH transport system substrate-binding protein</fullName>
    </submittedName>
</protein>
<dbReference type="Proteomes" id="UP000564496">
    <property type="component" value="Unassembled WGS sequence"/>
</dbReference>
<sequence length="426" mass="44533">MRTRLPVMLTVVLLTAGCGFTGINDLPLPLTKGSGDGSYEISVHLANATNLVPNSEVKVDDVTVGSVRRIELDHWHAKLTLGLEKDVRLPAATTARIGQKSLLGAEYLQLDTAGLPKSRLLADGDVIPLGRTGRYPETEEVLSALGAVLTGGGLEQIHTITRELNAALGGREGDVRSLVERLDTFVGTLEDQKQDIVAAVAALDRLAATFNDQTAKVDQALTTLPKGVEVLRRERDDLTRALEAVASFSATATEVIDRTHSDLEANLADLRPTLGRLADSGKNLTQALGDISFPFPIDASQIVFRGDYINFFATVDLTLDTIERDWLGGTPLDGLYSAVLGSLPAGTSAQAEDPLTGPVDPNPPPALDPAVEDLQDLLEKLGSGSGVDLGSGTKPPKKSGSGSSPSPSPKTGGGGLLDGLLGGGTS</sequence>
<feature type="compositionally biased region" description="Low complexity" evidence="1">
    <location>
        <begin position="390"/>
        <end position="405"/>
    </location>
</feature>
<feature type="compositionally biased region" description="Gly residues" evidence="1">
    <location>
        <begin position="411"/>
        <end position="426"/>
    </location>
</feature>
<keyword evidence="5" id="KW-1185">Reference proteome</keyword>
<feature type="domain" description="Mammalian cell entry C-terminal" evidence="3">
    <location>
        <begin position="119"/>
        <end position="284"/>
    </location>
</feature>
<feature type="domain" description="Mce/MlaD" evidence="2">
    <location>
        <begin position="38"/>
        <end position="112"/>
    </location>
</feature>
<name>A0A7Z0DH57_9ACTN</name>
<organism evidence="4 5">
    <name type="scientific">Nocardioides panzhihuensis</name>
    <dbReference type="NCBI Taxonomy" id="860243"/>
    <lineage>
        <taxon>Bacteria</taxon>
        <taxon>Bacillati</taxon>
        <taxon>Actinomycetota</taxon>
        <taxon>Actinomycetes</taxon>
        <taxon>Propionibacteriales</taxon>
        <taxon>Nocardioidaceae</taxon>
        <taxon>Nocardioides</taxon>
    </lineage>
</organism>
<gene>
    <name evidence="4" type="ORF">BJ988_000153</name>
</gene>
<dbReference type="InterPro" id="IPR005693">
    <property type="entry name" value="Mce"/>
</dbReference>
<evidence type="ECO:0000259" key="3">
    <source>
        <dbReference type="Pfam" id="PF11887"/>
    </source>
</evidence>
<dbReference type="RefSeq" id="WP_179656223.1">
    <property type="nucleotide sequence ID" value="NZ_JACBZR010000001.1"/>
</dbReference>
<accession>A0A7Z0DH57</accession>
<comment type="caution">
    <text evidence="4">The sequence shown here is derived from an EMBL/GenBank/DDBJ whole genome shotgun (WGS) entry which is preliminary data.</text>
</comment>